<comment type="catalytic activity">
    <reaction evidence="1 8">
        <text>a myo-inositol phosphate + H2O = myo-inositol + phosphate</text>
        <dbReference type="Rhea" id="RHEA:24056"/>
        <dbReference type="ChEBI" id="CHEBI:15377"/>
        <dbReference type="ChEBI" id="CHEBI:17268"/>
        <dbReference type="ChEBI" id="CHEBI:43474"/>
        <dbReference type="ChEBI" id="CHEBI:84139"/>
        <dbReference type="EC" id="3.1.3.25"/>
    </reaction>
</comment>
<dbReference type="PANTHER" id="PTHR20854:SF4">
    <property type="entry name" value="INOSITOL-1-MONOPHOSPHATASE-RELATED"/>
    <property type="match status" value="1"/>
</dbReference>
<dbReference type="GO" id="GO:0007165">
    <property type="term" value="P:signal transduction"/>
    <property type="evidence" value="ECO:0007669"/>
    <property type="project" value="TreeGrafter"/>
</dbReference>
<keyword evidence="5 8" id="KW-0378">Hydrolase</keyword>
<evidence type="ECO:0000256" key="8">
    <source>
        <dbReference type="RuleBase" id="RU364068"/>
    </source>
</evidence>
<comment type="cofactor">
    <cofactor evidence="2 7 8">
        <name>Mg(2+)</name>
        <dbReference type="ChEBI" id="CHEBI:18420"/>
    </cofactor>
</comment>
<dbReference type="PROSITE" id="PS00629">
    <property type="entry name" value="IMP_1"/>
    <property type="match status" value="1"/>
</dbReference>
<dbReference type="InterPro" id="IPR020583">
    <property type="entry name" value="Inositol_monoP_metal-BS"/>
</dbReference>
<dbReference type="PANTHER" id="PTHR20854">
    <property type="entry name" value="INOSITOL MONOPHOSPHATASE"/>
    <property type="match status" value="1"/>
</dbReference>
<keyword evidence="4 7" id="KW-0479">Metal-binding</keyword>
<dbReference type="Gene3D" id="3.40.190.80">
    <property type="match status" value="1"/>
</dbReference>
<evidence type="ECO:0000256" key="2">
    <source>
        <dbReference type="ARBA" id="ARBA00001946"/>
    </source>
</evidence>
<dbReference type="CDD" id="cd01639">
    <property type="entry name" value="IMPase"/>
    <property type="match status" value="1"/>
</dbReference>
<dbReference type="InterPro" id="IPR033942">
    <property type="entry name" value="IMPase"/>
</dbReference>
<dbReference type="GO" id="GO:0046872">
    <property type="term" value="F:metal ion binding"/>
    <property type="evidence" value="ECO:0007669"/>
    <property type="project" value="UniProtKB-KW"/>
</dbReference>
<evidence type="ECO:0000256" key="7">
    <source>
        <dbReference type="PIRSR" id="PIRSR600760-2"/>
    </source>
</evidence>
<organism evidence="9">
    <name type="scientific">Alexandrium monilatum</name>
    <dbReference type="NCBI Taxonomy" id="311494"/>
    <lineage>
        <taxon>Eukaryota</taxon>
        <taxon>Sar</taxon>
        <taxon>Alveolata</taxon>
        <taxon>Dinophyceae</taxon>
        <taxon>Gonyaulacales</taxon>
        <taxon>Pyrocystaceae</taxon>
        <taxon>Alexandrium</taxon>
    </lineage>
</organism>
<dbReference type="InterPro" id="IPR020550">
    <property type="entry name" value="Inositol_monophosphatase_CS"/>
</dbReference>
<evidence type="ECO:0000256" key="1">
    <source>
        <dbReference type="ARBA" id="ARBA00001033"/>
    </source>
</evidence>
<evidence type="ECO:0000313" key="9">
    <source>
        <dbReference type="EMBL" id="CAE4562028.1"/>
    </source>
</evidence>
<dbReference type="GO" id="GO:0046854">
    <property type="term" value="P:phosphatidylinositol phosphate biosynthetic process"/>
    <property type="evidence" value="ECO:0007669"/>
    <property type="project" value="InterPro"/>
</dbReference>
<feature type="binding site" evidence="7">
    <location>
        <position position="103"/>
    </location>
    <ligand>
        <name>Mg(2+)</name>
        <dbReference type="ChEBI" id="CHEBI:18420"/>
        <label>1</label>
        <note>catalytic</note>
    </ligand>
</feature>
<sequence length="292" mass="31238">MTAPLPDDHPHAPRLRLALAIAAEAAETIHRWAGRVSEYELKTERGDPTDPVTAIDKEVEAAAVARIRAAFPGDAVVAEEGHRDRWEPEAGGGGRWAWILDPIDGTKNFIHGSPHCCVSLAVADGPQVELGVVAAPLLGETFWAARGFGAFSSARGRLHVSPTRELHRAAVTFDVNARDGDTLSRWLERCRRMLAHPVQTLRNHGSAALELCMVARGSAEAHLEAGLDLWDVAAGWLIAVEAGGAVWNLDGKPLRSLQDFKGDIVACNSQELAEALFECLGAGGTSPPPARL</sequence>
<feature type="binding site" evidence="7">
    <location>
        <position position="79"/>
    </location>
    <ligand>
        <name>Mg(2+)</name>
        <dbReference type="ChEBI" id="CHEBI:18420"/>
        <label>1</label>
        <note>catalytic</note>
    </ligand>
</feature>
<dbReference type="Pfam" id="PF00459">
    <property type="entry name" value="Inositol_P"/>
    <property type="match status" value="1"/>
</dbReference>
<proteinExistence type="inferred from homology"/>
<evidence type="ECO:0000256" key="3">
    <source>
        <dbReference type="ARBA" id="ARBA00009759"/>
    </source>
</evidence>
<comment type="pathway">
    <text evidence="8">Polyol metabolism; myo-inositol biosynthesis; myo-inositol from D-glucose 6-phosphate: step 2/2.</text>
</comment>
<dbReference type="EC" id="3.1.3.25" evidence="8"/>
<evidence type="ECO:0000256" key="5">
    <source>
        <dbReference type="ARBA" id="ARBA00022801"/>
    </source>
</evidence>
<evidence type="ECO:0000256" key="4">
    <source>
        <dbReference type="ARBA" id="ARBA00022723"/>
    </source>
</evidence>
<feature type="binding site" evidence="7">
    <location>
        <position position="231"/>
    </location>
    <ligand>
        <name>Mg(2+)</name>
        <dbReference type="ChEBI" id="CHEBI:18420"/>
        <label>1</label>
        <note>catalytic</note>
    </ligand>
</feature>
<dbReference type="EMBL" id="HBNR01002337">
    <property type="protein sequence ID" value="CAE4562028.1"/>
    <property type="molecule type" value="Transcribed_RNA"/>
</dbReference>
<feature type="binding site" evidence="7">
    <location>
        <position position="101"/>
    </location>
    <ligand>
        <name>Mg(2+)</name>
        <dbReference type="ChEBI" id="CHEBI:18420"/>
        <label>1</label>
        <note>catalytic</note>
    </ligand>
</feature>
<accession>A0A7S4PTC2</accession>
<feature type="binding site" evidence="7">
    <location>
        <position position="104"/>
    </location>
    <ligand>
        <name>Mg(2+)</name>
        <dbReference type="ChEBI" id="CHEBI:18420"/>
        <label>1</label>
        <note>catalytic</note>
    </ligand>
</feature>
<name>A0A7S4PTC2_9DINO</name>
<dbReference type="InterPro" id="IPR000760">
    <property type="entry name" value="Inositol_monophosphatase-like"/>
</dbReference>
<comment type="similarity">
    <text evidence="3 8">Belongs to the inositol monophosphatase superfamily.</text>
</comment>
<dbReference type="UniPathway" id="UPA00823">
    <property type="reaction ID" value="UER00788"/>
</dbReference>
<dbReference type="PRINTS" id="PR00377">
    <property type="entry name" value="IMPHPHTASES"/>
</dbReference>
<dbReference type="PROSITE" id="PS00630">
    <property type="entry name" value="IMP_2"/>
    <property type="match status" value="1"/>
</dbReference>
<dbReference type="SUPFAM" id="SSF56655">
    <property type="entry name" value="Carbohydrate phosphatase"/>
    <property type="match status" value="1"/>
</dbReference>
<dbReference type="GO" id="GO:0006021">
    <property type="term" value="P:inositol biosynthetic process"/>
    <property type="evidence" value="ECO:0007669"/>
    <property type="project" value="UniProtKB-UniPathway"/>
</dbReference>
<reference evidence="9" key="1">
    <citation type="submission" date="2021-01" db="EMBL/GenBank/DDBJ databases">
        <authorList>
            <person name="Corre E."/>
            <person name="Pelletier E."/>
            <person name="Niang G."/>
            <person name="Scheremetjew M."/>
            <person name="Finn R."/>
            <person name="Kale V."/>
            <person name="Holt S."/>
            <person name="Cochrane G."/>
            <person name="Meng A."/>
            <person name="Brown T."/>
            <person name="Cohen L."/>
        </authorList>
    </citation>
    <scope>NUCLEOTIDE SEQUENCE</scope>
    <source>
        <strain evidence="9">CCMP3105</strain>
    </source>
</reference>
<protein>
    <recommendedName>
        <fullName evidence="8">Inositol-1-monophosphatase</fullName>
        <ecNumber evidence="8">3.1.3.25</ecNumber>
    </recommendedName>
</protein>
<keyword evidence="6 7" id="KW-0460">Magnesium</keyword>
<dbReference type="Gene3D" id="3.30.540.10">
    <property type="entry name" value="Fructose-1,6-Bisphosphatase, subunit A, domain 1"/>
    <property type="match status" value="1"/>
</dbReference>
<dbReference type="GO" id="GO:0008934">
    <property type="term" value="F:inositol monophosphate 1-phosphatase activity"/>
    <property type="evidence" value="ECO:0007669"/>
    <property type="project" value="InterPro"/>
</dbReference>
<gene>
    <name evidence="9" type="ORF">AMON00008_LOCUS1647</name>
</gene>
<dbReference type="AlphaFoldDB" id="A0A7S4PTC2"/>
<evidence type="ECO:0000256" key="6">
    <source>
        <dbReference type="ARBA" id="ARBA00022842"/>
    </source>
</evidence>